<dbReference type="Proteomes" id="UP001438707">
    <property type="component" value="Unassembled WGS sequence"/>
</dbReference>
<evidence type="ECO:0000313" key="14">
    <source>
        <dbReference type="Proteomes" id="UP001438707"/>
    </source>
</evidence>
<evidence type="ECO:0000313" key="13">
    <source>
        <dbReference type="EMBL" id="KAK9826319.1"/>
    </source>
</evidence>
<feature type="transmembrane region" description="Helical" evidence="11">
    <location>
        <begin position="624"/>
        <end position="650"/>
    </location>
</feature>
<feature type="region of interest" description="Disordered" evidence="10">
    <location>
        <begin position="839"/>
        <end position="867"/>
    </location>
</feature>
<feature type="domain" description="ABC transporter" evidence="12">
    <location>
        <begin position="966"/>
        <end position="1208"/>
    </location>
</feature>
<protein>
    <recommendedName>
        <fullName evidence="12">ABC transporter domain-containing protein</fullName>
    </recommendedName>
</protein>
<dbReference type="FunFam" id="3.40.50.300:FF:000059">
    <property type="entry name" value="ABC transporter G family member 40"/>
    <property type="match status" value="1"/>
</dbReference>
<feature type="compositionally biased region" description="Basic and acidic residues" evidence="10">
    <location>
        <begin position="839"/>
        <end position="850"/>
    </location>
</feature>
<feature type="transmembrane region" description="Helical" evidence="11">
    <location>
        <begin position="1532"/>
        <end position="1551"/>
    </location>
</feature>
<feature type="transmembrane region" description="Helical" evidence="11">
    <location>
        <begin position="545"/>
        <end position="567"/>
    </location>
</feature>
<feature type="domain" description="ABC transporter" evidence="12">
    <location>
        <begin position="172"/>
        <end position="447"/>
    </location>
</feature>
<dbReference type="GO" id="GO:0016887">
    <property type="term" value="F:ATP hydrolysis activity"/>
    <property type="evidence" value="ECO:0007669"/>
    <property type="project" value="InterPro"/>
</dbReference>
<evidence type="ECO:0000259" key="12">
    <source>
        <dbReference type="PROSITE" id="PS50893"/>
    </source>
</evidence>
<comment type="subcellular location">
    <subcellularLocation>
        <location evidence="1">Membrane</location>
        <topology evidence="1">Multi-pass membrane protein</topology>
    </subcellularLocation>
</comment>
<dbReference type="CDD" id="cd03232">
    <property type="entry name" value="ABCG_PDR_domain2"/>
    <property type="match status" value="1"/>
</dbReference>
<keyword evidence="8 11" id="KW-1133">Transmembrane helix</keyword>
<feature type="transmembrane region" description="Helical" evidence="11">
    <location>
        <begin position="1415"/>
        <end position="1433"/>
    </location>
</feature>
<sequence>MSGGEQAWAAGSRQSAWNLRDVLSANSSRRRGLRTSLEAPSGQASEQAEEQMDDFEQLVNAALEDIPASKRSMHVIHMKENGEEDEGFEMVNLRKLGKTQRQLVVDRALATSEQSNEEFERKLQERIKRAGVHLPTVQVKFNCITVDAEVYKGNRALPTLTNSYRNFVEGILSFLHIYKGNKIPFGILKDVSGVIRPGRLTLLLGPPGAGKTTLLKALSGKLRRDKSLKLQGDITYNDEPFSNFHPERTAAYVDQIDEHIPELTVRETFDFAARCQGTALRQKFLQHLRAVEKEAGIKPDPDLDAYLKASAIQGKLFSASTQYIMRLLGLEVCQDTLVGSNMVRGISGGQKKRVTTGEMMVGPKNTFFLDEISTGLDSSTTYLIVKSLRNFVHMQQATIFMALLQPQPETYELADDIFLLAEGHTVYHGPREQIMDFFNMMGFSLPARKDPASFLQEVTSVKDQEQYWARESQPYKFVPVTAFADAFQKTELGKGWNEALETSFQRPEGFPDELDPLQRTRYALAPYAAFKANLRREYTLMLRHGFVYVFRTCQIAFLAFTTCTLFIRPRMPTNTVSDGSKFAALLFYSLVTMLFDGFTEMAITIDMLSIFYKQRDNLFYPSWAFALPITLLRLPYSLIESLVFSGLVYYVTGLDANPGRFFSFWCLLFLTHQLAIALFRLIGTIGRSLVVAYTLAWLVFLLVLLLNGFVLVKSSIHPWFIGGYWALPMSYIQNAIEINEFTGARWKRPAPSSPGTSLMDATLTQYSFRKERFWVWIGMAIACAWIVGLNIMVLFSMEIFNPVDSADKAMPEDALAEREATRLGMGKALQSMVGKDPDAEEARAAEEGEAQRISQINETGHVHDQDGRDIRQTHEDLVDVQNGHGYGSSNGGVIPSQSRRASVSRKGMKSISSKRAALTGSRRASGKSGRSSIRRREGETGMVLPFEPLNMTFHHVNYFVDLPSGMPADKGTKVEGVSKQQLQLLTDISGSFRPGVLVALMGTSGAGKTTLMDVLAGRKTSGIITGDIKLEGHDKEQGPFARVSGYVEQNDIHSPATTIREALFFSAQCRLTDVNKDQLQEFVEEVLNLMELAPLRNSVVGLPGVNGLSVEQRKRLTIGVELVANPAIIFMDEPTSGLDARAAAVVMRTVRNTGNTGRTVVCTIHQPSIEIFEAFDELLLLKRGGKVIYNGATGKDSADLVRYFEGIEGVPKLQEGINPATWMLEVSTVSAEERLGRDFSDIYSESDLFSRTEVLIENHKVPKEGSKPIHFDKTYPQNYWNQFKLLLWKNNLVYWRTPQYNAVRIAFTCIFGLLVGAIYWRLGAARGNALAIQNVLGALLVADIFLGTNNASTIQPVVDVERAVMYRERAAGYYATYPFALAQVVVEIPYLIVQTVLYSCITYFMIYFEINAAKFFWYLLFTFLTLTFFTTYGQMAVAVSPNCQMAAVLSTSFYTLWFLFGGFVIAQPQIPGWWIWYYWINPLTFTIYGLVASQLADLDDINNPMQVITNLEGQTVTIAQYLRDSFGYHHSFIGYCVLVLGGFIILFHAELVPDARKDASRRLEAHTSEGSVFLISGAMTASQDLILDRAVRDWVLVPLTLTIALIMILRQYATQMGQAPGKQAKADPKEAREKQAIARSQLLRANCGFIPESGFRQRAAYFSAKDTGVFRQASVAKSAQEQMLTNPEMMTDMLKKNLGGIVPQMGMGMFVNYFFSGFILGKIPFPLSPSFRLMLQRGLDLPSLDVTYFTSLSYYILLLFGLRGVFTLWFREETIDETQMYRQQMGMAGGGMPGMDNKKMFEGECSVLEMMEYKWRLEDAPAQAVMTLKQCLQSP</sequence>
<feature type="transmembrane region" description="Helical" evidence="11">
    <location>
        <begin position="1445"/>
        <end position="1466"/>
    </location>
</feature>
<evidence type="ECO:0000256" key="4">
    <source>
        <dbReference type="ARBA" id="ARBA00022692"/>
    </source>
</evidence>
<feature type="compositionally biased region" description="Low complexity" evidence="10">
    <location>
        <begin position="920"/>
        <end position="931"/>
    </location>
</feature>
<dbReference type="InterPro" id="IPR002809">
    <property type="entry name" value="EMC3/TMCO1"/>
</dbReference>
<dbReference type="PANTHER" id="PTHR19241">
    <property type="entry name" value="ATP-BINDING CASSETTE TRANSPORTER"/>
    <property type="match status" value="1"/>
</dbReference>
<feature type="transmembrane region" description="Helical" evidence="11">
    <location>
        <begin position="1473"/>
        <end position="1496"/>
    </location>
</feature>
<feature type="region of interest" description="Disordered" evidence="10">
    <location>
        <begin position="25"/>
        <end position="49"/>
    </location>
</feature>
<keyword evidence="9 11" id="KW-0472">Membrane</keyword>
<keyword evidence="5" id="KW-0677">Repeat</keyword>
<dbReference type="GO" id="GO:0016020">
    <property type="term" value="C:membrane"/>
    <property type="evidence" value="ECO:0007669"/>
    <property type="project" value="UniProtKB-SubCell"/>
</dbReference>
<dbReference type="PROSITE" id="PS50893">
    <property type="entry name" value="ABC_TRANSPORTER_2"/>
    <property type="match status" value="2"/>
</dbReference>
<dbReference type="InterPro" id="IPR027417">
    <property type="entry name" value="P-loop_NTPase"/>
</dbReference>
<dbReference type="SUPFAM" id="SSF52540">
    <property type="entry name" value="P-loop containing nucleoside triphosphate hydrolases"/>
    <property type="match status" value="2"/>
</dbReference>
<keyword evidence="3" id="KW-0813">Transport</keyword>
<feature type="transmembrane region" description="Helical" evidence="11">
    <location>
        <begin position="689"/>
        <end position="712"/>
    </location>
</feature>
<feature type="transmembrane region" description="Helical" evidence="11">
    <location>
        <begin position="1302"/>
        <end position="1320"/>
    </location>
</feature>
<comment type="similarity">
    <text evidence="2">Belongs to the ABC transporter superfamily. ABCG family. PDR (TC 3.A.1.205) subfamily.</text>
</comment>
<gene>
    <name evidence="13" type="ORF">WJX74_008614</name>
</gene>
<evidence type="ECO:0000256" key="7">
    <source>
        <dbReference type="ARBA" id="ARBA00022840"/>
    </source>
</evidence>
<proteinExistence type="inferred from homology"/>
<dbReference type="GO" id="GO:0005524">
    <property type="term" value="F:ATP binding"/>
    <property type="evidence" value="ECO:0007669"/>
    <property type="project" value="UniProtKB-KW"/>
</dbReference>
<dbReference type="Pfam" id="PF01061">
    <property type="entry name" value="ABC2_membrane"/>
    <property type="match status" value="2"/>
</dbReference>
<reference evidence="13 14" key="1">
    <citation type="journal article" date="2024" name="Nat. Commun.">
        <title>Phylogenomics reveals the evolutionary origins of lichenization in chlorophyte algae.</title>
        <authorList>
            <person name="Puginier C."/>
            <person name="Libourel C."/>
            <person name="Otte J."/>
            <person name="Skaloud P."/>
            <person name="Haon M."/>
            <person name="Grisel S."/>
            <person name="Petersen M."/>
            <person name="Berrin J.G."/>
            <person name="Delaux P.M."/>
            <person name="Dal Grande F."/>
            <person name="Keller J."/>
        </authorList>
    </citation>
    <scope>NUCLEOTIDE SEQUENCE [LARGE SCALE GENOMIC DNA]</scope>
    <source>
        <strain evidence="13 14">SAG 2145</strain>
    </source>
</reference>
<organism evidence="13 14">
    <name type="scientific">Apatococcus lobatus</name>
    <dbReference type="NCBI Taxonomy" id="904363"/>
    <lineage>
        <taxon>Eukaryota</taxon>
        <taxon>Viridiplantae</taxon>
        <taxon>Chlorophyta</taxon>
        <taxon>core chlorophytes</taxon>
        <taxon>Trebouxiophyceae</taxon>
        <taxon>Chlorellales</taxon>
        <taxon>Chlorellaceae</taxon>
        <taxon>Apatococcus</taxon>
    </lineage>
</organism>
<evidence type="ECO:0000256" key="6">
    <source>
        <dbReference type="ARBA" id="ARBA00022741"/>
    </source>
</evidence>
<evidence type="ECO:0000256" key="11">
    <source>
        <dbReference type="SAM" id="Phobius"/>
    </source>
</evidence>
<dbReference type="Pfam" id="PF01956">
    <property type="entry name" value="EMC3_TMCO1"/>
    <property type="match status" value="1"/>
</dbReference>
<feature type="region of interest" description="Disordered" evidence="10">
    <location>
        <begin position="884"/>
        <end position="938"/>
    </location>
</feature>
<dbReference type="GO" id="GO:0071944">
    <property type="term" value="C:cell periphery"/>
    <property type="evidence" value="ECO:0007669"/>
    <property type="project" value="UniProtKB-ARBA"/>
</dbReference>
<feature type="transmembrane region" description="Helical" evidence="11">
    <location>
        <begin position="662"/>
        <end position="682"/>
    </location>
</feature>
<feature type="transmembrane region" description="Helical" evidence="11">
    <location>
        <begin position="773"/>
        <end position="795"/>
    </location>
</feature>
<dbReference type="InterPro" id="IPR003593">
    <property type="entry name" value="AAA+_ATPase"/>
</dbReference>
<dbReference type="GO" id="GO:0140359">
    <property type="term" value="F:ABC-type transporter activity"/>
    <property type="evidence" value="ECO:0007669"/>
    <property type="project" value="InterPro"/>
</dbReference>
<comment type="caution">
    <text evidence="13">The sequence shown here is derived from an EMBL/GenBank/DDBJ whole genome shotgun (WGS) entry which is preliminary data.</text>
</comment>
<feature type="transmembrane region" description="Helical" evidence="11">
    <location>
        <begin position="587"/>
        <end position="612"/>
    </location>
</feature>
<keyword evidence="7" id="KW-0067">ATP-binding</keyword>
<feature type="transmembrane region" description="Helical" evidence="11">
    <location>
        <begin position="1752"/>
        <end position="1770"/>
    </location>
</feature>
<dbReference type="FunFam" id="3.40.50.300:FF:000179">
    <property type="entry name" value="ABC transporter G family member 34"/>
    <property type="match status" value="1"/>
</dbReference>
<keyword evidence="6" id="KW-0547">Nucleotide-binding</keyword>
<dbReference type="InterPro" id="IPR034003">
    <property type="entry name" value="ABCG_PDR_2"/>
</dbReference>
<dbReference type="SMART" id="SM01415">
    <property type="entry name" value="DUF106"/>
    <property type="match status" value="1"/>
</dbReference>
<dbReference type="Gene3D" id="3.40.50.300">
    <property type="entry name" value="P-loop containing nucleotide triphosphate hydrolases"/>
    <property type="match status" value="2"/>
</dbReference>
<keyword evidence="14" id="KW-1185">Reference proteome</keyword>
<dbReference type="SMART" id="SM00382">
    <property type="entry name" value="AAA"/>
    <property type="match status" value="2"/>
</dbReference>
<dbReference type="EMBL" id="JALJOS010000021">
    <property type="protein sequence ID" value="KAK9826319.1"/>
    <property type="molecule type" value="Genomic_DNA"/>
</dbReference>
<evidence type="ECO:0000256" key="8">
    <source>
        <dbReference type="ARBA" id="ARBA00022989"/>
    </source>
</evidence>
<evidence type="ECO:0000256" key="9">
    <source>
        <dbReference type="ARBA" id="ARBA00023136"/>
    </source>
</evidence>
<dbReference type="InterPro" id="IPR013525">
    <property type="entry name" value="ABC2_TM"/>
</dbReference>
<feature type="transmembrane region" description="Helical" evidence="11">
    <location>
        <begin position="1698"/>
        <end position="1720"/>
    </location>
</feature>
<dbReference type="InterPro" id="IPR003439">
    <property type="entry name" value="ABC_transporter-like_ATP-bd"/>
</dbReference>
<evidence type="ECO:0000256" key="1">
    <source>
        <dbReference type="ARBA" id="ARBA00004141"/>
    </source>
</evidence>
<keyword evidence="4 11" id="KW-0812">Transmembrane</keyword>
<evidence type="ECO:0000256" key="5">
    <source>
        <dbReference type="ARBA" id="ARBA00022737"/>
    </source>
</evidence>
<evidence type="ECO:0000256" key="10">
    <source>
        <dbReference type="SAM" id="MobiDB-lite"/>
    </source>
</evidence>
<evidence type="ECO:0000256" key="3">
    <source>
        <dbReference type="ARBA" id="ARBA00022448"/>
    </source>
</evidence>
<feature type="transmembrane region" description="Helical" evidence="11">
    <location>
        <begin position="1388"/>
        <end position="1408"/>
    </location>
</feature>
<evidence type="ECO:0000256" key="2">
    <source>
        <dbReference type="ARBA" id="ARBA00006012"/>
    </source>
</evidence>
<dbReference type="Pfam" id="PF00005">
    <property type="entry name" value="ABC_tran"/>
    <property type="match status" value="2"/>
</dbReference>
<accession>A0AAW1QXS2</accession>
<name>A0AAW1QXS2_9CHLO</name>